<dbReference type="InterPro" id="IPR036249">
    <property type="entry name" value="Thioredoxin-like_sf"/>
</dbReference>
<dbReference type="Pfam" id="PF10262">
    <property type="entry name" value="Rdx"/>
    <property type="match status" value="1"/>
</dbReference>
<gene>
    <name evidence="2" type="ORF">AVDCRST_MAG76-3057</name>
</gene>
<dbReference type="AlphaFoldDB" id="A0A6J4J105"/>
<dbReference type="EMBL" id="CADCSZ010000182">
    <property type="protein sequence ID" value="CAA9264940.1"/>
    <property type="molecule type" value="Genomic_DNA"/>
</dbReference>
<accession>A0A6J4J105</accession>
<protein>
    <recommendedName>
        <fullName evidence="3">Selenoprotein W-related protein</fullName>
    </recommendedName>
</protein>
<sequence>MRVAEDLLGTYQHMIDALTLTPGPRGIFDVTVNGELIFSKHASGRHARPDEVLELFKAIIGPEVRAYGT</sequence>
<evidence type="ECO:0008006" key="3">
    <source>
        <dbReference type="Google" id="ProtNLM"/>
    </source>
</evidence>
<evidence type="ECO:0000313" key="2">
    <source>
        <dbReference type="EMBL" id="CAA9264940.1"/>
    </source>
</evidence>
<dbReference type="InterPro" id="IPR011893">
    <property type="entry name" value="Selenoprotein_Rdx-typ"/>
</dbReference>
<name>A0A6J4J105_9ACTN</name>
<evidence type="ECO:0000256" key="1">
    <source>
        <dbReference type="ARBA" id="ARBA00023284"/>
    </source>
</evidence>
<dbReference type="Gene3D" id="3.40.30.10">
    <property type="entry name" value="Glutaredoxin"/>
    <property type="match status" value="1"/>
</dbReference>
<keyword evidence="1" id="KW-0676">Redox-active center</keyword>
<dbReference type="SUPFAM" id="SSF52833">
    <property type="entry name" value="Thioredoxin-like"/>
    <property type="match status" value="1"/>
</dbReference>
<reference evidence="2" key="1">
    <citation type="submission" date="2020-02" db="EMBL/GenBank/DDBJ databases">
        <authorList>
            <person name="Meier V. D."/>
        </authorList>
    </citation>
    <scope>NUCLEOTIDE SEQUENCE</scope>
    <source>
        <strain evidence="2">AVDCRST_MAG76</strain>
    </source>
</reference>
<proteinExistence type="predicted"/>
<organism evidence="2">
    <name type="scientific">uncultured Acidimicrobiales bacterium</name>
    <dbReference type="NCBI Taxonomy" id="310071"/>
    <lineage>
        <taxon>Bacteria</taxon>
        <taxon>Bacillati</taxon>
        <taxon>Actinomycetota</taxon>
        <taxon>Acidimicrobiia</taxon>
        <taxon>Acidimicrobiales</taxon>
        <taxon>environmental samples</taxon>
    </lineage>
</organism>